<dbReference type="EMBL" id="QGKV02000832">
    <property type="protein sequence ID" value="KAF3551004.1"/>
    <property type="molecule type" value="Genomic_DNA"/>
</dbReference>
<accession>A0ABQ7CFU5</accession>
<evidence type="ECO:0000313" key="1">
    <source>
        <dbReference type="EMBL" id="KAF3551004.1"/>
    </source>
</evidence>
<dbReference type="Proteomes" id="UP000266723">
    <property type="component" value="Unassembled WGS sequence"/>
</dbReference>
<reference evidence="1 2" key="1">
    <citation type="journal article" date="2020" name="BMC Genomics">
        <title>Intraspecific diversification of the crop wild relative Brassica cretica Lam. using demographic model selection.</title>
        <authorList>
            <person name="Kioukis A."/>
            <person name="Michalopoulou V.A."/>
            <person name="Briers L."/>
            <person name="Pirintsos S."/>
            <person name="Studholme D.J."/>
            <person name="Pavlidis P."/>
            <person name="Sarris P.F."/>
        </authorList>
    </citation>
    <scope>NUCLEOTIDE SEQUENCE [LARGE SCALE GENOMIC DNA]</scope>
    <source>
        <strain evidence="2">cv. PFS-1207/04</strain>
    </source>
</reference>
<gene>
    <name evidence="1" type="ORF">DY000_02007120</name>
</gene>
<name>A0ABQ7CFU5_BRACR</name>
<sequence length="230" mass="25983">MGEVNSARVVLAHGRGDLGEVTSVETVLAYDRDLIQTDPLLDIPRCVRTRGSSGDPKVVEDPGGSPWILRSHWGPGGPSIDHVIMKGARRRYPEIVSGPWCIYTLRSHGNPEVLRDVMTPMRLKLHRGFTRRGSNFFFIFETLKPHRNPEGAYSAFLGKTNTGTCLDFHSTARKLATIKFLCCILLLQKVTDRLRGCWCGCYDPSARLRCFPRLEKQDFNCSLYFKVLLQ</sequence>
<organism evidence="1 2">
    <name type="scientific">Brassica cretica</name>
    <name type="common">Mustard</name>
    <dbReference type="NCBI Taxonomy" id="69181"/>
    <lineage>
        <taxon>Eukaryota</taxon>
        <taxon>Viridiplantae</taxon>
        <taxon>Streptophyta</taxon>
        <taxon>Embryophyta</taxon>
        <taxon>Tracheophyta</taxon>
        <taxon>Spermatophyta</taxon>
        <taxon>Magnoliopsida</taxon>
        <taxon>eudicotyledons</taxon>
        <taxon>Gunneridae</taxon>
        <taxon>Pentapetalae</taxon>
        <taxon>rosids</taxon>
        <taxon>malvids</taxon>
        <taxon>Brassicales</taxon>
        <taxon>Brassicaceae</taxon>
        <taxon>Brassiceae</taxon>
        <taxon>Brassica</taxon>
    </lineage>
</organism>
<comment type="caution">
    <text evidence="1">The sequence shown here is derived from an EMBL/GenBank/DDBJ whole genome shotgun (WGS) entry which is preliminary data.</text>
</comment>
<protein>
    <submittedName>
        <fullName evidence="1">Uncharacterized protein</fullName>
    </submittedName>
</protein>
<keyword evidence="2" id="KW-1185">Reference proteome</keyword>
<proteinExistence type="predicted"/>
<evidence type="ECO:0000313" key="2">
    <source>
        <dbReference type="Proteomes" id="UP000266723"/>
    </source>
</evidence>